<dbReference type="OrthoDB" id="9101115at2"/>
<dbReference type="Proteomes" id="UP000179860">
    <property type="component" value="Plasmid pl2WSM5005"/>
</dbReference>
<evidence type="ECO:0000313" key="2">
    <source>
        <dbReference type="Proteomes" id="UP000179860"/>
    </source>
</evidence>
<dbReference type="KEGG" id="pspw:BJG93_32930"/>
<dbReference type="RefSeq" id="WP_027196677.1">
    <property type="nucleotide sequence ID" value="NZ_CP017565.2"/>
</dbReference>
<geneLocation type="plasmid" evidence="1 2">
    <name>pl2WSM5005</name>
</geneLocation>
<name>A0A1I9YVZ5_9BURK</name>
<keyword evidence="1" id="KW-0614">Plasmid</keyword>
<evidence type="ECO:0000313" key="1">
    <source>
        <dbReference type="EMBL" id="APA90400.1"/>
    </source>
</evidence>
<protein>
    <submittedName>
        <fullName evidence="1">Uncharacterized protein</fullName>
    </submittedName>
</protein>
<gene>
    <name evidence="1" type="ORF">BJG93_32930</name>
</gene>
<organism evidence="1 2">
    <name type="scientific">Paraburkholderia sprentiae WSM5005</name>
    <dbReference type="NCBI Taxonomy" id="754502"/>
    <lineage>
        <taxon>Bacteria</taxon>
        <taxon>Pseudomonadati</taxon>
        <taxon>Pseudomonadota</taxon>
        <taxon>Betaproteobacteria</taxon>
        <taxon>Burkholderiales</taxon>
        <taxon>Burkholderiaceae</taxon>
        <taxon>Paraburkholderia</taxon>
    </lineage>
</organism>
<dbReference type="EMBL" id="CP017565">
    <property type="protein sequence ID" value="APA90400.1"/>
    <property type="molecule type" value="Genomic_DNA"/>
</dbReference>
<keyword evidence="2" id="KW-1185">Reference proteome</keyword>
<accession>A0A1I9YVZ5</accession>
<dbReference type="AlphaFoldDB" id="A0A1I9YVZ5"/>
<reference evidence="1" key="2">
    <citation type="submission" date="2021-06" db="EMBL/GenBank/DDBJ databases">
        <authorList>
            <person name="Rogers T.H."/>
            <person name="Ramsay J.P."/>
            <person name="Wang P."/>
            <person name="Terpolilli J."/>
        </authorList>
    </citation>
    <scope>NUCLEOTIDE SEQUENCE</scope>
    <source>
        <strain evidence="1">WSM5005</strain>
        <plasmid evidence="1">pl2WSM5005</plasmid>
    </source>
</reference>
<proteinExistence type="predicted"/>
<reference evidence="1" key="1">
    <citation type="submission" date="2016-09" db="EMBL/GenBank/DDBJ databases">
        <title>The Complete Genome of Burkholderia sprentiae wsm5005.</title>
        <authorList>
            <person name="De Meyer S."/>
            <person name="Wang P."/>
            <person name="Terpolilli J."/>
        </authorList>
    </citation>
    <scope>NUCLEOTIDE SEQUENCE [LARGE SCALE GENOMIC DNA]</scope>
    <source>
        <strain evidence="1">WSM5005</strain>
        <plasmid evidence="1">pl2WSM5005</plasmid>
    </source>
</reference>
<sequence length="130" mass="14252">MLKVPKLFYADRRSAGAAADAAITHHATQMLRRVARDLRLRSGEHEIVTERARRNRGCRVTLRTPAVMLEVTDTPTRQKVAVSFRTRRGRADLSGGGDNAVSLEQLSSREGYDALLGGLRLAGGLGGERR</sequence>